<dbReference type="EMBL" id="CASHTH010003296">
    <property type="protein sequence ID" value="CAI8043051.1"/>
    <property type="molecule type" value="Genomic_DNA"/>
</dbReference>
<proteinExistence type="predicted"/>
<dbReference type="Proteomes" id="UP001174909">
    <property type="component" value="Unassembled WGS sequence"/>
</dbReference>
<accession>A0AA35T925</accession>
<evidence type="ECO:0000313" key="3">
    <source>
        <dbReference type="Proteomes" id="UP001174909"/>
    </source>
</evidence>
<dbReference type="PANTHER" id="PTHR42930">
    <property type="entry name" value="PHOSPHATE-SPECIFIC TRANSPORT SYSTEM ACCESSORY PROTEIN PHOU"/>
    <property type="match status" value="1"/>
</dbReference>
<organism evidence="2 3">
    <name type="scientific">Geodia barretti</name>
    <name type="common">Barrett's horny sponge</name>
    <dbReference type="NCBI Taxonomy" id="519541"/>
    <lineage>
        <taxon>Eukaryota</taxon>
        <taxon>Metazoa</taxon>
        <taxon>Porifera</taxon>
        <taxon>Demospongiae</taxon>
        <taxon>Heteroscleromorpha</taxon>
        <taxon>Tetractinellida</taxon>
        <taxon>Astrophorina</taxon>
        <taxon>Geodiidae</taxon>
        <taxon>Geodia</taxon>
    </lineage>
</organism>
<sequence>MLRSEFTQLLENLQADLAEMGRLVDQTTRQALQALQNRDADLARQVIDNDDVIDNLQNTLEEECVSLLATQQPIATDLRTVMSVVHLGVELERMGDYAEGIAKICLRTYEEPLLKPLIDIPRMADLALKDA</sequence>
<dbReference type="GO" id="GO:0045936">
    <property type="term" value="P:negative regulation of phosphate metabolic process"/>
    <property type="evidence" value="ECO:0007669"/>
    <property type="project" value="InterPro"/>
</dbReference>
<comment type="caution">
    <text evidence="2">The sequence shown here is derived from an EMBL/GenBank/DDBJ whole genome shotgun (WGS) entry which is preliminary data.</text>
</comment>
<feature type="domain" description="PhoU" evidence="1">
    <location>
        <begin position="17"/>
        <end position="104"/>
    </location>
</feature>
<dbReference type="InterPro" id="IPR026022">
    <property type="entry name" value="PhoU_dom"/>
</dbReference>
<name>A0AA35T925_GEOBA</name>
<dbReference type="AlphaFoldDB" id="A0AA35T925"/>
<gene>
    <name evidence="2" type="ORF">GBAR_LOCUS23879</name>
</gene>
<reference evidence="2" key="1">
    <citation type="submission" date="2023-03" db="EMBL/GenBank/DDBJ databases">
        <authorList>
            <person name="Steffen K."/>
            <person name="Cardenas P."/>
        </authorList>
    </citation>
    <scope>NUCLEOTIDE SEQUENCE</scope>
</reference>
<protein>
    <submittedName>
        <fullName evidence="2">Phosphate-specific transport system accessory protein PhoU</fullName>
    </submittedName>
</protein>
<dbReference type="SUPFAM" id="SSF109755">
    <property type="entry name" value="PhoU-like"/>
    <property type="match status" value="1"/>
</dbReference>
<dbReference type="InterPro" id="IPR028366">
    <property type="entry name" value="PhoU"/>
</dbReference>
<dbReference type="PANTHER" id="PTHR42930:SF3">
    <property type="entry name" value="PHOSPHATE-SPECIFIC TRANSPORT SYSTEM ACCESSORY PROTEIN PHOU"/>
    <property type="match status" value="1"/>
</dbReference>
<dbReference type="Gene3D" id="1.20.58.220">
    <property type="entry name" value="Phosphate transport system protein phou homolog 2, domain 2"/>
    <property type="match status" value="1"/>
</dbReference>
<keyword evidence="3" id="KW-1185">Reference proteome</keyword>
<dbReference type="Pfam" id="PF01895">
    <property type="entry name" value="PhoU"/>
    <property type="match status" value="1"/>
</dbReference>
<evidence type="ECO:0000259" key="1">
    <source>
        <dbReference type="Pfam" id="PF01895"/>
    </source>
</evidence>
<dbReference type="InterPro" id="IPR038078">
    <property type="entry name" value="PhoU-like_sf"/>
</dbReference>
<dbReference type="GO" id="GO:0030643">
    <property type="term" value="P:intracellular phosphate ion homeostasis"/>
    <property type="evidence" value="ECO:0007669"/>
    <property type="project" value="InterPro"/>
</dbReference>
<evidence type="ECO:0000313" key="2">
    <source>
        <dbReference type="EMBL" id="CAI8043051.1"/>
    </source>
</evidence>